<keyword evidence="1" id="KW-1133">Transmembrane helix</keyword>
<keyword evidence="1" id="KW-0472">Membrane</keyword>
<feature type="transmembrane region" description="Helical" evidence="1">
    <location>
        <begin position="159"/>
        <end position="179"/>
    </location>
</feature>
<feature type="domain" description="YdbS-like PH" evidence="2">
    <location>
        <begin position="48"/>
        <end position="126"/>
    </location>
</feature>
<feature type="transmembrane region" description="Helical" evidence="1">
    <location>
        <begin position="27"/>
        <end position="48"/>
    </location>
</feature>
<organism evidence="3 4">
    <name type="scientific">Qipengyuania spongiae</name>
    <dbReference type="NCBI Taxonomy" id="2909673"/>
    <lineage>
        <taxon>Bacteria</taxon>
        <taxon>Pseudomonadati</taxon>
        <taxon>Pseudomonadota</taxon>
        <taxon>Alphaproteobacteria</taxon>
        <taxon>Sphingomonadales</taxon>
        <taxon>Erythrobacteraceae</taxon>
        <taxon>Qipengyuania</taxon>
    </lineage>
</organism>
<dbReference type="InterPro" id="IPR014529">
    <property type="entry name" value="UCP026631"/>
</dbReference>
<evidence type="ECO:0000259" key="2">
    <source>
        <dbReference type="Pfam" id="PF03703"/>
    </source>
</evidence>
<dbReference type="EMBL" id="CP092471">
    <property type="protein sequence ID" value="UVI40077.1"/>
    <property type="molecule type" value="Genomic_DNA"/>
</dbReference>
<dbReference type="RefSeq" id="WP_265560031.1">
    <property type="nucleotide sequence ID" value="NZ_CP092471.1"/>
</dbReference>
<gene>
    <name evidence="3" type="ORF">L1F33_03725</name>
</gene>
<dbReference type="PIRSF" id="PIRSF026631">
    <property type="entry name" value="UCP026631"/>
    <property type="match status" value="1"/>
</dbReference>
<feature type="domain" description="YdbS-like PH" evidence="2">
    <location>
        <begin position="245"/>
        <end position="296"/>
    </location>
</feature>
<dbReference type="PANTHER" id="PTHR34473">
    <property type="entry name" value="UPF0699 TRANSMEMBRANE PROTEIN YDBS"/>
    <property type="match status" value="1"/>
</dbReference>
<evidence type="ECO:0000256" key="1">
    <source>
        <dbReference type="SAM" id="Phobius"/>
    </source>
</evidence>
<evidence type="ECO:0000313" key="4">
    <source>
        <dbReference type="Proteomes" id="UP001065265"/>
    </source>
</evidence>
<keyword evidence="4" id="KW-1185">Reference proteome</keyword>
<sequence length="477" mass="52935">MLTQLAVPLGLASVTILDDGDLGELIAYFLPVVLAVVGANFFFAWLGWRRFTYQVNPADIRVESGIVSRQARSVPYERIQDVSLEQRLIPRFFGLVEVKFETGAGGKDELSLAFLSEAEGERLRELVRSRRDGETAEMPGEIRAEPDRESLFAMGPRRVVTFGLFEFSLIVVAGFAGFAQQFDFLLPFDLWDFDEWQARLAGPGRWLAGLGFAAQVAGALIAAATLLAVGFGTGLIRTVLREWDFRLERTDKGLRRRRGLLTRTDVVMPVHRVQALRIGTGFLRKYFGWHRLRVVSLAQDSGNANHDVAPFAQMAEIAPIVATTRFALPPADLDWQRGDRRYRIDRVVIGGIVLGAIAIGLAFSPRPELVALPLVGILAVALVEFHDWHFSANALDPRQVYVRRSWLSPKTSIASRVKLQSVEIAQGPIARHRGYATLHLGLAGGQFSIRGIRHERAGELRDAILGSIARTDFSELV</sequence>
<accession>A0ABY5SZV9</accession>
<dbReference type="InterPro" id="IPR005182">
    <property type="entry name" value="YdbS-like_PH"/>
</dbReference>
<keyword evidence="1" id="KW-0812">Transmembrane</keyword>
<dbReference type="Pfam" id="PF03703">
    <property type="entry name" value="bPH_2"/>
    <property type="match status" value="3"/>
</dbReference>
<name>A0ABY5SZV9_9SPHN</name>
<feature type="domain" description="YdbS-like PH" evidence="2">
    <location>
        <begin position="395"/>
        <end position="464"/>
    </location>
</feature>
<protein>
    <submittedName>
        <fullName evidence="3">PH domain-containing protein</fullName>
    </submittedName>
</protein>
<dbReference type="PANTHER" id="PTHR34473:SF2">
    <property type="entry name" value="UPF0699 TRANSMEMBRANE PROTEIN YDBT"/>
    <property type="match status" value="1"/>
</dbReference>
<dbReference type="Proteomes" id="UP001065265">
    <property type="component" value="Chromosome"/>
</dbReference>
<feature type="transmembrane region" description="Helical" evidence="1">
    <location>
        <begin position="212"/>
        <end position="236"/>
    </location>
</feature>
<evidence type="ECO:0000313" key="3">
    <source>
        <dbReference type="EMBL" id="UVI40077.1"/>
    </source>
</evidence>
<feature type="transmembrane region" description="Helical" evidence="1">
    <location>
        <begin position="347"/>
        <end position="364"/>
    </location>
</feature>
<proteinExistence type="predicted"/>
<reference evidence="3" key="1">
    <citation type="submission" date="2022-02" db="EMBL/GenBank/DDBJ databases">
        <title>Qipengyuania spongiae sp. nov., isolated from marine sponge.</title>
        <authorList>
            <person name="Li Z."/>
            <person name="Zhang M."/>
        </authorList>
    </citation>
    <scope>NUCLEOTIDE SEQUENCE</scope>
    <source>
        <strain evidence="3">PHS-Z21</strain>
    </source>
</reference>